<dbReference type="RefSeq" id="WP_223708354.1">
    <property type="nucleotide sequence ID" value="NZ_JAINUY010000006.1"/>
</dbReference>
<dbReference type="Gene3D" id="3.90.550.10">
    <property type="entry name" value="Spore Coat Polysaccharide Biosynthesis Protein SpsA, Chain A"/>
    <property type="match status" value="1"/>
</dbReference>
<feature type="domain" description="Glycosyltransferase 2-like" evidence="1">
    <location>
        <begin position="41"/>
        <end position="157"/>
    </location>
</feature>
<comment type="caution">
    <text evidence="2">The sequence shown here is derived from an EMBL/GenBank/DDBJ whole genome shotgun (WGS) entry which is preliminary data.</text>
</comment>
<accession>A0A9X1HD19</accession>
<name>A0A9X1HD19_9FLAO</name>
<dbReference type="AlphaFoldDB" id="A0A9X1HD19"/>
<sequence length="340" mass="39064">MRVGFNPNKDQQNSSSEYFHQIIIPVYIPDLEGYFKDSLVILRFCLDSILLTVHKKTFITIVNNGSCAEVKHYLQELYVKGKIHEILETTNIGKLNAILKGIVGHNFPIITITDSDVLFLNGWQKAAYTVFDNFPKAGVVCPTPSSRSLRTFTANIYWDKFFSKDLFFSEVKNPAALKNFALSVGNPDFYNKAHLEKYFTVSNKNEKAVIGAGHFVGTYRGIIFEDLTIKYSDYKLGGDSENKILDIPVVKKGFWRLSTADNFAYHMGNVVENWMYDEVSKLEQNQTESDYHLPSFKVGSNWSYFVKSKVFGKFILNKKIMKYFILWKGLSKDQTKNYLK</sequence>
<evidence type="ECO:0000313" key="2">
    <source>
        <dbReference type="EMBL" id="MBZ4036571.1"/>
    </source>
</evidence>
<evidence type="ECO:0000313" key="3">
    <source>
        <dbReference type="Proteomes" id="UP001139366"/>
    </source>
</evidence>
<keyword evidence="2" id="KW-0808">Transferase</keyword>
<dbReference type="EC" id="2.4.-.-" evidence="2"/>
<keyword evidence="2" id="KW-0328">Glycosyltransferase</keyword>
<protein>
    <submittedName>
        <fullName evidence="2">Glycosyltransferase</fullName>
        <ecNumber evidence="2">2.4.-.-</ecNumber>
    </submittedName>
</protein>
<dbReference type="InterPro" id="IPR029044">
    <property type="entry name" value="Nucleotide-diphossugar_trans"/>
</dbReference>
<gene>
    <name evidence="2" type="ORF">K6T82_17505</name>
</gene>
<dbReference type="InterPro" id="IPR001173">
    <property type="entry name" value="Glyco_trans_2-like"/>
</dbReference>
<reference evidence="2 3" key="1">
    <citation type="journal article" date="2023" name="Antonie Van Leeuwenhoek">
        <title>Flavobacterium potami sp. nov., a multi-metal resistance genes harbouring bacterium isolated from shallow river silt.</title>
        <authorList>
            <person name="Li S."/>
            <person name="Mao S."/>
            <person name="Mu W."/>
            <person name="Guo B."/>
            <person name="Li C."/>
            <person name="Zhu Q."/>
            <person name="Hou X."/>
            <person name="Zhao Y."/>
            <person name="Wei S."/>
            <person name="Liu H."/>
            <person name="Liu A."/>
        </authorList>
    </citation>
    <scope>NUCLEOTIDE SEQUENCE [LARGE SCALE GENOMIC DNA]</scope>
    <source>
        <strain evidence="2 3">17A</strain>
    </source>
</reference>
<dbReference type="EMBL" id="JAINUY010000006">
    <property type="protein sequence ID" value="MBZ4036571.1"/>
    <property type="molecule type" value="Genomic_DNA"/>
</dbReference>
<organism evidence="2 3">
    <name type="scientific">Flavobacterium potami</name>
    <dbReference type="NCBI Taxonomy" id="2872310"/>
    <lineage>
        <taxon>Bacteria</taxon>
        <taxon>Pseudomonadati</taxon>
        <taxon>Bacteroidota</taxon>
        <taxon>Flavobacteriia</taxon>
        <taxon>Flavobacteriales</taxon>
        <taxon>Flavobacteriaceae</taxon>
        <taxon>Flavobacterium</taxon>
    </lineage>
</organism>
<dbReference type="GO" id="GO:0016757">
    <property type="term" value="F:glycosyltransferase activity"/>
    <property type="evidence" value="ECO:0007669"/>
    <property type="project" value="UniProtKB-KW"/>
</dbReference>
<dbReference type="SUPFAM" id="SSF53448">
    <property type="entry name" value="Nucleotide-diphospho-sugar transferases"/>
    <property type="match status" value="1"/>
</dbReference>
<proteinExistence type="predicted"/>
<evidence type="ECO:0000259" key="1">
    <source>
        <dbReference type="Pfam" id="PF00535"/>
    </source>
</evidence>
<keyword evidence="3" id="KW-1185">Reference proteome</keyword>
<dbReference type="Pfam" id="PF00535">
    <property type="entry name" value="Glycos_transf_2"/>
    <property type="match status" value="1"/>
</dbReference>
<dbReference type="Proteomes" id="UP001139366">
    <property type="component" value="Unassembled WGS sequence"/>
</dbReference>